<feature type="transmembrane region" description="Helical" evidence="1">
    <location>
        <begin position="98"/>
        <end position="117"/>
    </location>
</feature>
<keyword evidence="3" id="KW-1185">Reference proteome</keyword>
<feature type="transmembrane region" description="Helical" evidence="1">
    <location>
        <begin position="165"/>
        <end position="184"/>
    </location>
</feature>
<keyword evidence="1" id="KW-1133">Transmembrane helix</keyword>
<keyword evidence="1" id="KW-0812">Transmembrane</keyword>
<evidence type="ECO:0000313" key="3">
    <source>
        <dbReference type="Proteomes" id="UP000634004"/>
    </source>
</evidence>
<feature type="transmembrane region" description="Helical" evidence="1">
    <location>
        <begin position="29"/>
        <end position="45"/>
    </location>
</feature>
<dbReference type="EMBL" id="BMZH01000005">
    <property type="protein sequence ID" value="GHA93680.1"/>
    <property type="molecule type" value="Genomic_DNA"/>
</dbReference>
<protein>
    <submittedName>
        <fullName evidence="2">Uncharacterized protein</fullName>
    </submittedName>
</protein>
<evidence type="ECO:0000256" key="1">
    <source>
        <dbReference type="SAM" id="Phobius"/>
    </source>
</evidence>
<name>A0A8J3CS95_9PROT</name>
<organism evidence="2 3">
    <name type="scientific">Algimonas arctica</name>
    <dbReference type="NCBI Taxonomy" id="1479486"/>
    <lineage>
        <taxon>Bacteria</taxon>
        <taxon>Pseudomonadati</taxon>
        <taxon>Pseudomonadota</taxon>
        <taxon>Alphaproteobacteria</taxon>
        <taxon>Maricaulales</taxon>
        <taxon>Robiginitomaculaceae</taxon>
        <taxon>Algimonas</taxon>
    </lineage>
</organism>
<reference evidence="2" key="2">
    <citation type="submission" date="2020-09" db="EMBL/GenBank/DDBJ databases">
        <authorList>
            <person name="Sun Q."/>
            <person name="Kim S."/>
        </authorList>
    </citation>
    <scope>NUCLEOTIDE SEQUENCE</scope>
    <source>
        <strain evidence="2">KCTC 32513</strain>
    </source>
</reference>
<keyword evidence="1" id="KW-0472">Membrane</keyword>
<dbReference type="AlphaFoldDB" id="A0A8J3CS95"/>
<reference evidence="2" key="1">
    <citation type="journal article" date="2014" name="Int. J. Syst. Evol. Microbiol.">
        <title>Complete genome sequence of Corynebacterium casei LMG S-19264T (=DSM 44701T), isolated from a smear-ripened cheese.</title>
        <authorList>
            <consortium name="US DOE Joint Genome Institute (JGI-PGF)"/>
            <person name="Walter F."/>
            <person name="Albersmeier A."/>
            <person name="Kalinowski J."/>
            <person name="Ruckert C."/>
        </authorList>
    </citation>
    <scope>NUCLEOTIDE SEQUENCE</scope>
    <source>
        <strain evidence="2">KCTC 32513</strain>
    </source>
</reference>
<proteinExistence type="predicted"/>
<dbReference type="RefSeq" id="WP_189497193.1">
    <property type="nucleotide sequence ID" value="NZ_BMZH01000005.1"/>
</dbReference>
<accession>A0A8J3CS95</accession>
<evidence type="ECO:0000313" key="2">
    <source>
        <dbReference type="EMBL" id="GHA93680.1"/>
    </source>
</evidence>
<comment type="caution">
    <text evidence="2">The sequence shown here is derived from an EMBL/GenBank/DDBJ whole genome shotgun (WGS) entry which is preliminary data.</text>
</comment>
<gene>
    <name evidence="2" type="ORF">GCM10009069_15960</name>
</gene>
<feature type="transmembrane region" description="Helical" evidence="1">
    <location>
        <begin position="138"/>
        <end position="159"/>
    </location>
</feature>
<feature type="transmembrane region" description="Helical" evidence="1">
    <location>
        <begin position="66"/>
        <end position="86"/>
    </location>
</feature>
<sequence>MLKSLIFVAVAAVAGTALAILSVRLHVPTGWIGGLALIVWAVRSRKKWARAQTQTGLEPSGPEQVLRLRTVGTALLLGHLLATLAHPELDLHVGQGNSLAIDSWTMVAALLIAGFLFRQGSTVRDERDDSITARGTKVGYLSLIGMLILLLSLLGFLPMHILVELNYFTLANILVAIILLSITFKYTIQLIGYAQDTEAALSMRLEND</sequence>
<dbReference type="Proteomes" id="UP000634004">
    <property type="component" value="Unassembled WGS sequence"/>
</dbReference>